<dbReference type="EMBL" id="UZAM01010441">
    <property type="protein sequence ID" value="VDP12374.1"/>
    <property type="molecule type" value="Genomic_DNA"/>
</dbReference>
<keyword evidence="1" id="KW-0479">Metal-binding</keyword>
<dbReference type="PANTHER" id="PTHR24082">
    <property type="entry name" value="NUCLEAR HORMONE RECEPTOR"/>
    <property type="match status" value="1"/>
</dbReference>
<keyword evidence="3" id="KW-0862">Zinc</keyword>
<dbReference type="WBParaSite" id="SBAD_0000750201-mRNA-1">
    <property type="protein sequence ID" value="SBAD_0000750201-mRNA-1"/>
    <property type="gene ID" value="SBAD_0000750201"/>
</dbReference>
<name>A0A183IUD4_9BILA</name>
<dbReference type="GO" id="GO:0045944">
    <property type="term" value="P:positive regulation of transcription by RNA polymerase II"/>
    <property type="evidence" value="ECO:0007669"/>
    <property type="project" value="TreeGrafter"/>
</dbReference>
<dbReference type="GO" id="GO:0004879">
    <property type="term" value="F:nuclear receptor activity"/>
    <property type="evidence" value="ECO:0007669"/>
    <property type="project" value="TreeGrafter"/>
</dbReference>
<keyword evidence="6" id="KW-0804">Transcription</keyword>
<dbReference type="SUPFAM" id="SSF48508">
    <property type="entry name" value="Nuclear receptor ligand-binding domain"/>
    <property type="match status" value="1"/>
</dbReference>
<dbReference type="GO" id="GO:0008270">
    <property type="term" value="F:zinc ion binding"/>
    <property type="evidence" value="ECO:0007669"/>
    <property type="project" value="UniProtKB-KW"/>
</dbReference>
<keyword evidence="2" id="KW-0863">Zinc-finger</keyword>
<dbReference type="InterPro" id="IPR000536">
    <property type="entry name" value="Nucl_hrmn_rcpt_lig-bd"/>
</dbReference>
<reference evidence="12" key="1">
    <citation type="submission" date="2016-06" db="UniProtKB">
        <authorList>
            <consortium name="WormBaseParasite"/>
        </authorList>
    </citation>
    <scope>IDENTIFICATION</scope>
</reference>
<organism evidence="12">
    <name type="scientific">Soboliphyme baturini</name>
    <dbReference type="NCBI Taxonomy" id="241478"/>
    <lineage>
        <taxon>Eukaryota</taxon>
        <taxon>Metazoa</taxon>
        <taxon>Ecdysozoa</taxon>
        <taxon>Nematoda</taxon>
        <taxon>Enoplea</taxon>
        <taxon>Dorylaimia</taxon>
        <taxon>Dioctophymatida</taxon>
        <taxon>Dioctophymatoidea</taxon>
        <taxon>Soboliphymatidae</taxon>
        <taxon>Soboliphyme</taxon>
    </lineage>
</organism>
<evidence type="ECO:0000256" key="1">
    <source>
        <dbReference type="ARBA" id="ARBA00022723"/>
    </source>
</evidence>
<evidence type="ECO:0000256" key="6">
    <source>
        <dbReference type="ARBA" id="ARBA00023163"/>
    </source>
</evidence>
<evidence type="ECO:0000256" key="2">
    <source>
        <dbReference type="ARBA" id="ARBA00022771"/>
    </source>
</evidence>
<dbReference type="Pfam" id="PF00104">
    <property type="entry name" value="Hormone_recep"/>
    <property type="match status" value="1"/>
</dbReference>
<evidence type="ECO:0000313" key="11">
    <source>
        <dbReference type="Proteomes" id="UP000270296"/>
    </source>
</evidence>
<dbReference type="PANTHER" id="PTHR24082:SF507">
    <property type="entry name" value="BILE ACID RECEPTOR-RELATED"/>
    <property type="match status" value="1"/>
</dbReference>
<gene>
    <name evidence="10" type="ORF">SBAD_LOCUS7231</name>
</gene>
<dbReference type="GO" id="GO:0000978">
    <property type="term" value="F:RNA polymerase II cis-regulatory region sequence-specific DNA binding"/>
    <property type="evidence" value="ECO:0007669"/>
    <property type="project" value="TreeGrafter"/>
</dbReference>
<dbReference type="PRINTS" id="PR00398">
    <property type="entry name" value="STRDHORMONER"/>
</dbReference>
<dbReference type="InterPro" id="IPR035500">
    <property type="entry name" value="NHR-like_dom_sf"/>
</dbReference>
<evidence type="ECO:0000313" key="12">
    <source>
        <dbReference type="WBParaSite" id="SBAD_0000750201-mRNA-1"/>
    </source>
</evidence>
<evidence type="ECO:0000256" key="5">
    <source>
        <dbReference type="ARBA" id="ARBA00023125"/>
    </source>
</evidence>
<dbReference type="OrthoDB" id="5771769at2759"/>
<keyword evidence="7" id="KW-0675">Receptor</keyword>
<evidence type="ECO:0000313" key="10">
    <source>
        <dbReference type="EMBL" id="VDP12374.1"/>
    </source>
</evidence>
<dbReference type="Proteomes" id="UP000270296">
    <property type="component" value="Unassembled WGS sequence"/>
</dbReference>
<evidence type="ECO:0000256" key="8">
    <source>
        <dbReference type="SAM" id="MobiDB-lite"/>
    </source>
</evidence>
<feature type="compositionally biased region" description="Polar residues" evidence="8">
    <location>
        <begin position="158"/>
        <end position="184"/>
    </location>
</feature>
<proteinExistence type="predicted"/>
<evidence type="ECO:0000256" key="7">
    <source>
        <dbReference type="ARBA" id="ARBA00023170"/>
    </source>
</evidence>
<feature type="domain" description="NR LBD" evidence="9">
    <location>
        <begin position="1"/>
        <end position="150"/>
    </location>
</feature>
<dbReference type="GO" id="GO:0030154">
    <property type="term" value="P:cell differentiation"/>
    <property type="evidence" value="ECO:0007669"/>
    <property type="project" value="TreeGrafter"/>
</dbReference>
<keyword evidence="5" id="KW-0238">DNA-binding</keyword>
<accession>A0A183IUD4</accession>
<dbReference type="GO" id="GO:0090575">
    <property type="term" value="C:RNA polymerase II transcription regulator complex"/>
    <property type="evidence" value="ECO:0007669"/>
    <property type="project" value="TreeGrafter"/>
</dbReference>
<feature type="region of interest" description="Disordered" evidence="8">
    <location>
        <begin position="141"/>
        <end position="184"/>
    </location>
</feature>
<reference evidence="10 11" key="2">
    <citation type="submission" date="2018-11" db="EMBL/GenBank/DDBJ databases">
        <authorList>
            <consortium name="Pathogen Informatics"/>
        </authorList>
    </citation>
    <scope>NUCLEOTIDE SEQUENCE [LARGE SCALE GENOMIC DNA]</scope>
</reference>
<dbReference type="GO" id="GO:0000122">
    <property type="term" value="P:negative regulation of transcription by RNA polymerase II"/>
    <property type="evidence" value="ECO:0007669"/>
    <property type="project" value="TreeGrafter"/>
</dbReference>
<protein>
    <submittedName>
        <fullName evidence="12">NR LBD domain-containing protein</fullName>
    </submittedName>
</protein>
<dbReference type="AlphaFoldDB" id="A0A183IUD4"/>
<keyword evidence="11" id="KW-1185">Reference proteome</keyword>
<dbReference type="PROSITE" id="PS51843">
    <property type="entry name" value="NR_LBD"/>
    <property type="match status" value="1"/>
</dbReference>
<dbReference type="InterPro" id="IPR001723">
    <property type="entry name" value="Nuclear_hrmn_rcpt"/>
</dbReference>
<evidence type="ECO:0000256" key="3">
    <source>
        <dbReference type="ARBA" id="ARBA00022833"/>
    </source>
</evidence>
<dbReference type="Gene3D" id="1.10.565.10">
    <property type="entry name" value="Retinoid X Receptor"/>
    <property type="match status" value="1"/>
</dbReference>
<dbReference type="InterPro" id="IPR050234">
    <property type="entry name" value="Nuclear_hormone_rcpt_NR1"/>
</dbReference>
<sequence>MLKTARRYDAKSDTFLLGNNTTNWAYSRHAYKQAGMGSATDAVFEFAKSLEKMKIDDAEFAFLSAISVFSERPGLIEVKKVEDIQEIYTAALQAYIEVHRPKSRSNFARLLMKLTDLRTLTSEHADMLYALRLETPVDQRPLKHSDHHHQYAGASVHSARSSAPNYASKQNGCGTGTEATPSSASYRVPNVRIKVEPLDHSPADHVIKSEEVATEGFKKSCFSSPSSIPTEQDILQQAVATALGTLMKSEEDAIAMEST</sequence>
<evidence type="ECO:0000259" key="9">
    <source>
        <dbReference type="PROSITE" id="PS51843"/>
    </source>
</evidence>
<evidence type="ECO:0000256" key="4">
    <source>
        <dbReference type="ARBA" id="ARBA00023015"/>
    </source>
</evidence>
<keyword evidence="4" id="KW-0805">Transcription regulation</keyword>